<proteinExistence type="predicted"/>
<reference evidence="1" key="1">
    <citation type="journal article" date="2023" name="Insect Mol. Biol.">
        <title>Genome sequencing provides insights into the evolution of gene families encoding plant cell wall-degrading enzymes in longhorned beetles.</title>
        <authorList>
            <person name="Shin N.R."/>
            <person name="Okamura Y."/>
            <person name="Kirsch R."/>
            <person name="Pauchet Y."/>
        </authorList>
    </citation>
    <scope>NUCLEOTIDE SEQUENCE</scope>
    <source>
        <strain evidence="1">MMC_N1</strain>
    </source>
</reference>
<dbReference type="Proteomes" id="UP001162164">
    <property type="component" value="Unassembled WGS sequence"/>
</dbReference>
<dbReference type="Gene3D" id="1.10.510.10">
    <property type="entry name" value="Transferase(Phosphotransferase) domain 1"/>
    <property type="match status" value="1"/>
</dbReference>
<dbReference type="InterPro" id="IPR011009">
    <property type="entry name" value="Kinase-like_dom_sf"/>
</dbReference>
<keyword evidence="2" id="KW-1185">Reference proteome</keyword>
<dbReference type="EMBL" id="JAPWTJ010003404">
    <property type="protein sequence ID" value="KAJ8957150.1"/>
    <property type="molecule type" value="Genomic_DNA"/>
</dbReference>
<evidence type="ECO:0000313" key="1">
    <source>
        <dbReference type="EMBL" id="KAJ8957150.1"/>
    </source>
</evidence>
<evidence type="ECO:0008006" key="3">
    <source>
        <dbReference type="Google" id="ProtNLM"/>
    </source>
</evidence>
<evidence type="ECO:0000313" key="2">
    <source>
        <dbReference type="Proteomes" id="UP001162164"/>
    </source>
</evidence>
<protein>
    <recommendedName>
        <fullName evidence="3">Protein kinase domain-containing protein</fullName>
    </recommendedName>
</protein>
<gene>
    <name evidence="1" type="ORF">NQ317_000567</name>
</gene>
<name>A0ABQ9ISE1_9CUCU</name>
<dbReference type="SUPFAM" id="SSF56112">
    <property type="entry name" value="Protein kinase-like (PK-like)"/>
    <property type="match status" value="1"/>
</dbReference>
<accession>A0ABQ9ISE1</accession>
<comment type="caution">
    <text evidence="1">The sequence shown here is derived from an EMBL/GenBank/DDBJ whole genome shotgun (WGS) entry which is preliminary data.</text>
</comment>
<sequence length="219" mass="25189">MLTGELPWADTTDNNEEFTKWKSDMYISETPWTKLGNTALSLARQILNVDPSKRLTLAQIEKHPWMKFRFSNDSNSDSVDGSVEKSTKRWNSMVEAETRHNREKTPQVTLSQPVTSYRPSTIHHLVNDLKSTKRDQQNCFSQPIHYENLVIQFTQSPITKDNFHNLSKKDDSILCYNTLRETLEVLCSVLDSLHYAWTTDASGAVTISTVDFYEESACF</sequence>
<organism evidence="1 2">
    <name type="scientific">Molorchus minor</name>
    <dbReference type="NCBI Taxonomy" id="1323400"/>
    <lineage>
        <taxon>Eukaryota</taxon>
        <taxon>Metazoa</taxon>
        <taxon>Ecdysozoa</taxon>
        <taxon>Arthropoda</taxon>
        <taxon>Hexapoda</taxon>
        <taxon>Insecta</taxon>
        <taxon>Pterygota</taxon>
        <taxon>Neoptera</taxon>
        <taxon>Endopterygota</taxon>
        <taxon>Coleoptera</taxon>
        <taxon>Polyphaga</taxon>
        <taxon>Cucujiformia</taxon>
        <taxon>Chrysomeloidea</taxon>
        <taxon>Cerambycidae</taxon>
        <taxon>Lamiinae</taxon>
        <taxon>Monochamini</taxon>
        <taxon>Molorchus</taxon>
    </lineage>
</organism>